<dbReference type="InterPro" id="IPR012341">
    <property type="entry name" value="6hp_glycosidase-like_sf"/>
</dbReference>
<feature type="binding site" evidence="4">
    <location>
        <position position="364"/>
    </location>
    <ligand>
        <name>substrate</name>
    </ligand>
</feature>
<dbReference type="AlphaFoldDB" id="A0A3R8QPH8"/>
<name>A0A3R8QPH8_9LACO</name>
<feature type="binding site" evidence="4">
    <location>
        <position position="367"/>
    </location>
    <ligand>
        <name>substrate</name>
    </ligand>
</feature>
<dbReference type="PANTHER" id="PTHR36845:SF1">
    <property type="entry name" value="HYDROLASE, PUTATIVE (AFU_ORTHOLOGUE AFUA_7G05090)-RELATED"/>
    <property type="match status" value="1"/>
</dbReference>
<sequence>MATKEFKIENVENITRLNESGTVSKSKLTTALDAVVAQVEANMPVFETQFPSPATVNNHYQVGENREWTPGFWTGMLWLAYEYTGQAKFKELALQNVQSFEERIDNNVDVDNHDLGFMYLPSCVNAYHLTDDPSARRAALKAADKLMTRFQPKGNFIQAWGKKGADDNYRLIIDALLNIPLLYWASDQTGDPKYQRVAGLHYKTAVSTVFRQDGSTYHTYFFDPQTGQPLYGATHQGYSDDSCWARGQAWGIYGTALHYYVTKDSATVPVFESVTNYFLNRLPRDAVPFWDMIFTDGDDQVRDSSSAAIAICGIEEMLRLLPKTNRYYEIYQGAAHKMLNSLIDSYTLPEINSNQPLLKHGVYSWHSGKGVDEGNLWGDYFYFEALMRTYRDWKLYW</sequence>
<organism evidence="5 6">
    <name type="scientific">Lactiplantibacillus garii</name>
    <dbReference type="NCBI Taxonomy" id="2306423"/>
    <lineage>
        <taxon>Bacteria</taxon>
        <taxon>Bacillati</taxon>
        <taxon>Bacillota</taxon>
        <taxon>Bacilli</taxon>
        <taxon>Lactobacillales</taxon>
        <taxon>Lactobacillaceae</taxon>
        <taxon>Lactiplantibacillus</taxon>
    </lineage>
</organism>
<evidence type="ECO:0000313" key="6">
    <source>
        <dbReference type="Proteomes" id="UP000283633"/>
    </source>
</evidence>
<reference evidence="5 6" key="1">
    <citation type="submission" date="2018-08" db="EMBL/GenBank/DDBJ databases">
        <title>Genome Lactobacillus garii FI11369.</title>
        <authorList>
            <person name="Diaz M."/>
            <person name="Narbad A."/>
        </authorList>
    </citation>
    <scope>NUCLEOTIDE SEQUENCE [LARGE SCALE GENOMIC DNA]</scope>
    <source>
        <strain evidence="5 6">FI11369</strain>
    </source>
</reference>
<feature type="binding site" evidence="4">
    <location>
        <position position="246"/>
    </location>
    <ligand>
        <name>substrate</name>
    </ligand>
</feature>
<dbReference type="PANTHER" id="PTHR36845">
    <property type="entry name" value="HYDROLASE, PUTATIVE (AFU_ORTHOLOGUE AFUA_7G05090)-RELATED"/>
    <property type="match status" value="1"/>
</dbReference>
<dbReference type="OrthoDB" id="428577at2"/>
<evidence type="ECO:0000256" key="4">
    <source>
        <dbReference type="PIRSR" id="PIRSR610905-2"/>
    </source>
</evidence>
<evidence type="ECO:0000256" key="2">
    <source>
        <dbReference type="ARBA" id="ARBA00038358"/>
    </source>
</evidence>
<dbReference type="EMBL" id="QWZQ01000054">
    <property type="protein sequence ID" value="RRK09470.1"/>
    <property type="molecule type" value="Genomic_DNA"/>
</dbReference>
<feature type="active site" description="Proton donor" evidence="3">
    <location>
        <position position="174"/>
    </location>
</feature>
<proteinExistence type="inferred from homology"/>
<accession>A0A3R8QPH8</accession>
<evidence type="ECO:0000256" key="3">
    <source>
        <dbReference type="PIRSR" id="PIRSR610905-1"/>
    </source>
</evidence>
<feature type="binding site" evidence="4">
    <location>
        <position position="174"/>
    </location>
    <ligand>
        <name>substrate</name>
    </ligand>
</feature>
<dbReference type="RefSeq" id="WP_125073236.1">
    <property type="nucleotide sequence ID" value="NZ_QWZQ01000054.1"/>
</dbReference>
<evidence type="ECO:0000256" key="1">
    <source>
        <dbReference type="ARBA" id="ARBA00022801"/>
    </source>
</evidence>
<dbReference type="InterPro" id="IPR052369">
    <property type="entry name" value="UG_Glycosaminoglycan_Hydrolase"/>
</dbReference>
<dbReference type="GO" id="GO:0052757">
    <property type="term" value="F:chondroitin hydrolase activity"/>
    <property type="evidence" value="ECO:0007669"/>
    <property type="project" value="TreeGrafter"/>
</dbReference>
<comment type="caution">
    <text evidence="5">The sequence shown here is derived from an EMBL/GenBank/DDBJ whole genome shotgun (WGS) entry which is preliminary data.</text>
</comment>
<dbReference type="Pfam" id="PF07470">
    <property type="entry name" value="Glyco_hydro_88"/>
    <property type="match status" value="1"/>
</dbReference>
<feature type="binding site" evidence="4">
    <location>
        <position position="114"/>
    </location>
    <ligand>
        <name>substrate</name>
    </ligand>
</feature>
<feature type="binding site" evidence="4">
    <location>
        <position position="234"/>
    </location>
    <ligand>
        <name>substrate</name>
    </ligand>
</feature>
<evidence type="ECO:0000313" key="5">
    <source>
        <dbReference type="EMBL" id="RRK09470.1"/>
    </source>
</evidence>
<keyword evidence="1 5" id="KW-0378">Hydrolase</keyword>
<dbReference type="InterPro" id="IPR008928">
    <property type="entry name" value="6-hairpin_glycosidase_sf"/>
</dbReference>
<dbReference type="Proteomes" id="UP000283633">
    <property type="component" value="Unassembled WGS sequence"/>
</dbReference>
<protein>
    <submittedName>
        <fullName evidence="5">Glucuronyl hydrolase</fullName>
    </submittedName>
</protein>
<dbReference type="InterPro" id="IPR010905">
    <property type="entry name" value="Glyco_hydro_88"/>
</dbReference>
<dbReference type="SUPFAM" id="SSF48208">
    <property type="entry name" value="Six-hairpin glycosidases"/>
    <property type="match status" value="1"/>
</dbReference>
<feature type="binding site" evidence="4">
    <location>
        <position position="232"/>
    </location>
    <ligand>
        <name>substrate</name>
    </ligand>
</feature>
<gene>
    <name evidence="5" type="ORF">D1831_12590</name>
</gene>
<dbReference type="Gene3D" id="1.50.10.10">
    <property type="match status" value="1"/>
</dbReference>
<comment type="similarity">
    <text evidence="2">Belongs to the glycosyl hydrolase 88 family.</text>
</comment>
<keyword evidence="6" id="KW-1185">Reference proteome</keyword>
<feature type="active site" description="Nucleophile" evidence="3">
    <location>
        <position position="114"/>
    </location>
</feature>
<dbReference type="GO" id="GO:0000272">
    <property type="term" value="P:polysaccharide catabolic process"/>
    <property type="evidence" value="ECO:0007669"/>
    <property type="project" value="TreeGrafter"/>
</dbReference>
<feature type="binding site" evidence="4">
    <location>
        <position position="250"/>
    </location>
    <ligand>
        <name>substrate</name>
    </ligand>
</feature>